<dbReference type="InterPro" id="IPR034593">
    <property type="entry name" value="DgoD-like"/>
</dbReference>
<accession>A0ABM7XZ60</accession>
<dbReference type="SMART" id="SM00922">
    <property type="entry name" value="MR_MLE"/>
    <property type="match status" value="1"/>
</dbReference>
<dbReference type="CDD" id="cd03316">
    <property type="entry name" value="MR_like"/>
    <property type="match status" value="1"/>
</dbReference>
<proteinExistence type="predicted"/>
<sequence>MRIAGVEFLGVNVTPKTNWSFLLVRSACGLTGLGECTLANQEALLAAEAGRLAAIVVGEDALNRNRIARLIPHAPGGLVAHSVISAFEQALWDLAGQQAQQPIHTLLGGALRDVVPLYANINRGANPRTPEGFAAAATRAVADGFRAVKLAPFEPFIWEDAADPVMRAAYAQGLARIAAVRDAVGPGIDVMVDAHWRFSPGGAARLVQDVAPFALLWLECPVSEANHAAICRLRSMANDRGMRLAGAETLAGLGAYRSVIEAGCYDVLMPDIKYAGGHEEIRRIAALAQTAGIEVAPHNPTGPVCHAHSVHLCATIPNLLPLEVQFGETQHFFTLTSGHDLRFDRGTAALPSGPGLGIGLLGSTAHMPWQPMPKPWLDPRLG</sequence>
<dbReference type="PANTHER" id="PTHR48080:SF2">
    <property type="entry name" value="D-GALACTONATE DEHYDRATASE"/>
    <property type="match status" value="1"/>
</dbReference>
<dbReference type="InterPro" id="IPR013342">
    <property type="entry name" value="Mandelate_racemase_C"/>
</dbReference>
<gene>
    <name evidence="3" type="ORF">Rmf_07180</name>
</gene>
<dbReference type="InterPro" id="IPR036849">
    <property type="entry name" value="Enolase-like_C_sf"/>
</dbReference>
<dbReference type="InterPro" id="IPR013341">
    <property type="entry name" value="Mandelate_racemase_N_dom"/>
</dbReference>
<dbReference type="Pfam" id="PF02746">
    <property type="entry name" value="MR_MLE_N"/>
    <property type="match status" value="1"/>
</dbReference>
<feature type="domain" description="Mandelate racemase/muconate lactonizing enzyme C-terminal" evidence="2">
    <location>
        <begin position="130"/>
        <end position="237"/>
    </location>
</feature>
<evidence type="ECO:0000313" key="3">
    <source>
        <dbReference type="EMBL" id="BDG70789.1"/>
    </source>
</evidence>
<dbReference type="EMBL" id="AP025637">
    <property type="protein sequence ID" value="BDG70789.1"/>
    <property type="molecule type" value="Genomic_DNA"/>
</dbReference>
<keyword evidence="1" id="KW-0456">Lyase</keyword>
<dbReference type="InterPro" id="IPR029017">
    <property type="entry name" value="Enolase-like_N"/>
</dbReference>
<dbReference type="SUPFAM" id="SSF54826">
    <property type="entry name" value="Enolase N-terminal domain-like"/>
    <property type="match status" value="1"/>
</dbReference>
<evidence type="ECO:0000313" key="4">
    <source>
        <dbReference type="Proteomes" id="UP000831327"/>
    </source>
</evidence>
<dbReference type="SFLD" id="SFLDS00001">
    <property type="entry name" value="Enolase"/>
    <property type="match status" value="1"/>
</dbReference>
<reference evidence="3 4" key="1">
    <citation type="journal article" date="2016" name="Microbes Environ.">
        <title>Phylogenetically diverse aerobic anoxygenic phototrophic bacteria isolated from epilithic biofilms in Tama river, Japan.</title>
        <authorList>
            <person name="Hirose S."/>
            <person name="Matsuura K."/>
            <person name="Haruta S."/>
        </authorList>
    </citation>
    <scope>NUCLEOTIDE SEQUENCE [LARGE SCALE GENOMIC DNA]</scope>
    <source>
        <strain evidence="3 4">S08</strain>
    </source>
</reference>
<dbReference type="Gene3D" id="3.30.390.10">
    <property type="entry name" value="Enolase-like, N-terminal domain"/>
    <property type="match status" value="1"/>
</dbReference>
<dbReference type="Proteomes" id="UP000831327">
    <property type="component" value="Chromosome"/>
</dbReference>
<dbReference type="InterPro" id="IPR029065">
    <property type="entry name" value="Enolase_C-like"/>
</dbReference>
<dbReference type="SUPFAM" id="SSF51604">
    <property type="entry name" value="Enolase C-terminal domain-like"/>
    <property type="match status" value="1"/>
</dbReference>
<protein>
    <submittedName>
        <fullName evidence="3">Galactonate dehydratase</fullName>
    </submittedName>
</protein>
<name>A0ABM7XZ60_9PROT</name>
<dbReference type="Pfam" id="PF13378">
    <property type="entry name" value="MR_MLE_C"/>
    <property type="match status" value="1"/>
</dbReference>
<dbReference type="PANTHER" id="PTHR48080">
    <property type="entry name" value="D-GALACTONATE DEHYDRATASE-RELATED"/>
    <property type="match status" value="1"/>
</dbReference>
<dbReference type="SFLD" id="SFLDG00179">
    <property type="entry name" value="mandelate_racemase"/>
    <property type="match status" value="1"/>
</dbReference>
<organism evidence="3 4">
    <name type="scientific">Roseomonas fluvialis</name>
    <dbReference type="NCBI Taxonomy" id="1750527"/>
    <lineage>
        <taxon>Bacteria</taxon>
        <taxon>Pseudomonadati</taxon>
        <taxon>Pseudomonadota</taxon>
        <taxon>Alphaproteobacteria</taxon>
        <taxon>Acetobacterales</taxon>
        <taxon>Roseomonadaceae</taxon>
        <taxon>Roseomonas</taxon>
    </lineage>
</organism>
<evidence type="ECO:0000259" key="2">
    <source>
        <dbReference type="SMART" id="SM00922"/>
    </source>
</evidence>
<keyword evidence="4" id="KW-1185">Reference proteome</keyword>
<evidence type="ECO:0000256" key="1">
    <source>
        <dbReference type="ARBA" id="ARBA00023239"/>
    </source>
</evidence>
<dbReference type="RefSeq" id="WP_244458101.1">
    <property type="nucleotide sequence ID" value="NZ_AP025637.1"/>
</dbReference>
<dbReference type="Gene3D" id="3.20.20.120">
    <property type="entry name" value="Enolase-like C-terminal domain"/>
    <property type="match status" value="1"/>
</dbReference>